<dbReference type="AlphaFoldDB" id="A0A7S5DT22"/>
<keyword evidence="1" id="KW-0614">Plasmid</keyword>
<geneLocation type="plasmid" evidence="1">
    <name>pC6.5d</name>
</geneLocation>
<dbReference type="RefSeq" id="WP_200991923.1">
    <property type="nucleotide sequence ID" value="NZ_MK318989.1"/>
</dbReference>
<accession>A0A7S5DT22</accession>
<reference evidence="1" key="1">
    <citation type="submission" date="2018-12" db="EMBL/GenBank/DDBJ databases">
        <title>Three Rhizobium rhizogenes strains isolated from the same crown gall tumor carry diverse plasmids.</title>
        <authorList>
            <person name="Pulawska J."/>
            <person name="Kuzmanovic N."/>
        </authorList>
    </citation>
    <scope>NUCLEOTIDE SEQUENCE</scope>
    <source>
        <strain evidence="1">C6.5</strain>
        <plasmid evidence="1">pC6.5d</plasmid>
    </source>
</reference>
<gene>
    <name evidence="1" type="ORF">pC6.5d_734</name>
</gene>
<name>A0A7S5DT22_RHIRH</name>
<proteinExistence type="predicted"/>
<protein>
    <submittedName>
        <fullName evidence="1">Uncharacterized protein</fullName>
    </submittedName>
</protein>
<sequence length="112" mass="12435">MIEWSWRIESEDAILCGTWSDEEGWDTVFKSLIGREVQDASIYGRLPELSIALTGGLYVASFMTAEGQPAWTIFDGSDNPESGYLAVRDGKICEDFEMEMTPVVTDPDSKTA</sequence>
<organism evidence="1">
    <name type="scientific">Rhizobium rhizogenes</name>
    <name type="common">Agrobacterium rhizogenes</name>
    <dbReference type="NCBI Taxonomy" id="359"/>
    <lineage>
        <taxon>Bacteria</taxon>
        <taxon>Pseudomonadati</taxon>
        <taxon>Pseudomonadota</taxon>
        <taxon>Alphaproteobacteria</taxon>
        <taxon>Hyphomicrobiales</taxon>
        <taxon>Rhizobiaceae</taxon>
        <taxon>Rhizobium/Agrobacterium group</taxon>
        <taxon>Rhizobium</taxon>
    </lineage>
</organism>
<dbReference type="EMBL" id="MK318989">
    <property type="protein sequence ID" value="QCL10627.1"/>
    <property type="molecule type" value="Genomic_DNA"/>
</dbReference>
<evidence type="ECO:0000313" key="1">
    <source>
        <dbReference type="EMBL" id="QCL10627.1"/>
    </source>
</evidence>